<reference evidence="1 2" key="1">
    <citation type="submission" date="2016-10" db="EMBL/GenBank/DDBJ databases">
        <authorList>
            <person name="de Groot N.N."/>
        </authorList>
    </citation>
    <scope>NUCLEOTIDE SEQUENCE [LARGE SCALE GENOMIC DNA]</scope>
    <source>
        <strain evidence="1 2">DSM 46701</strain>
    </source>
</reference>
<sequence>MDQLTVIWVINGKRIKLTPKQVELLTKEGKKEK</sequence>
<evidence type="ECO:0000313" key="2">
    <source>
        <dbReference type="Proteomes" id="UP000199695"/>
    </source>
</evidence>
<evidence type="ECO:0000313" key="1">
    <source>
        <dbReference type="EMBL" id="SEN35710.1"/>
    </source>
</evidence>
<dbReference type="Proteomes" id="UP000199695">
    <property type="component" value="Unassembled WGS sequence"/>
</dbReference>
<proteinExistence type="predicted"/>
<organism evidence="1 2">
    <name type="scientific">Lihuaxuella thermophila</name>
    <dbReference type="NCBI Taxonomy" id="1173111"/>
    <lineage>
        <taxon>Bacteria</taxon>
        <taxon>Bacillati</taxon>
        <taxon>Bacillota</taxon>
        <taxon>Bacilli</taxon>
        <taxon>Bacillales</taxon>
        <taxon>Thermoactinomycetaceae</taxon>
        <taxon>Lihuaxuella</taxon>
    </lineage>
</organism>
<keyword evidence="2" id="KW-1185">Reference proteome</keyword>
<dbReference type="AlphaFoldDB" id="A0A1H8FW02"/>
<dbReference type="EMBL" id="FOCQ01000009">
    <property type="protein sequence ID" value="SEN35710.1"/>
    <property type="molecule type" value="Genomic_DNA"/>
</dbReference>
<protein>
    <submittedName>
        <fullName evidence="1">Uncharacterized protein</fullName>
    </submittedName>
</protein>
<name>A0A1H8FW02_9BACL</name>
<gene>
    <name evidence="1" type="ORF">SAMN05444955_10998</name>
</gene>
<accession>A0A1H8FW02</accession>